<evidence type="ECO:0000259" key="15">
    <source>
        <dbReference type="PROSITE" id="PS50851"/>
    </source>
</evidence>
<dbReference type="PRINTS" id="PR00344">
    <property type="entry name" value="BCTRLSENSOR"/>
</dbReference>
<dbReference type="AlphaFoldDB" id="A0A1E3XFZ4"/>
<dbReference type="PATRIC" id="fig|1872076.5.peg.445"/>
<evidence type="ECO:0000259" key="14">
    <source>
        <dbReference type="PROSITE" id="PS50109"/>
    </source>
</evidence>
<feature type="compositionally biased region" description="Polar residues" evidence="13">
    <location>
        <begin position="492"/>
        <end position="505"/>
    </location>
</feature>
<evidence type="ECO:0000256" key="10">
    <source>
        <dbReference type="ARBA" id="ARBA00023012"/>
    </source>
</evidence>
<dbReference type="Pfam" id="PF01584">
    <property type="entry name" value="CheW"/>
    <property type="match status" value="1"/>
</dbReference>
<comment type="catalytic activity">
    <reaction evidence="1">
        <text>ATP + protein L-histidine = ADP + protein N-phospho-L-histidine.</text>
        <dbReference type="EC" id="2.7.13.3"/>
    </reaction>
</comment>
<dbReference type="PROSITE" id="PS50851">
    <property type="entry name" value="CHEW"/>
    <property type="match status" value="1"/>
</dbReference>
<dbReference type="InterPro" id="IPR036097">
    <property type="entry name" value="HisK_dim/P_sf"/>
</dbReference>
<accession>A0A1E3XFZ4</accession>
<dbReference type="InterPro" id="IPR036061">
    <property type="entry name" value="CheW-like_dom_sf"/>
</dbReference>
<dbReference type="Pfam" id="PF02895">
    <property type="entry name" value="H-kinase_dim"/>
    <property type="match status" value="1"/>
</dbReference>
<keyword evidence="10" id="KW-0902">Two-component regulatory system</keyword>
<evidence type="ECO:0000256" key="2">
    <source>
        <dbReference type="ARBA" id="ARBA00012438"/>
    </source>
</evidence>
<dbReference type="EMBL" id="MAYW01000005">
    <property type="protein sequence ID" value="ODS34519.1"/>
    <property type="molecule type" value="Genomic_DNA"/>
</dbReference>
<dbReference type="GO" id="GO:0000155">
    <property type="term" value="F:phosphorelay sensor kinase activity"/>
    <property type="evidence" value="ECO:0007669"/>
    <property type="project" value="InterPro"/>
</dbReference>
<dbReference type="PANTHER" id="PTHR43395:SF10">
    <property type="entry name" value="CHEMOTAXIS PROTEIN CHEA"/>
    <property type="match status" value="1"/>
</dbReference>
<dbReference type="Pfam" id="PF01627">
    <property type="entry name" value="Hpt"/>
    <property type="match status" value="1"/>
</dbReference>
<comment type="caution">
    <text evidence="17">The sequence shown here is derived from an EMBL/GenBank/DDBJ whole genome shotgun (WGS) entry which is preliminary data.</text>
</comment>
<evidence type="ECO:0000256" key="3">
    <source>
        <dbReference type="ARBA" id="ARBA00021495"/>
    </source>
</evidence>
<dbReference type="InterPro" id="IPR008207">
    <property type="entry name" value="Sig_transdc_His_kin_Hpt_dom"/>
</dbReference>
<keyword evidence="4" id="KW-0145">Chemotaxis</keyword>
<evidence type="ECO:0000256" key="7">
    <source>
        <dbReference type="ARBA" id="ARBA00022741"/>
    </source>
</evidence>
<dbReference type="Gene3D" id="2.30.30.40">
    <property type="entry name" value="SH3 Domains"/>
    <property type="match status" value="1"/>
</dbReference>
<dbReference type="Gene3D" id="1.10.287.560">
    <property type="entry name" value="Histidine kinase CheA-like, homodimeric domain"/>
    <property type="match status" value="1"/>
</dbReference>
<evidence type="ECO:0000259" key="16">
    <source>
        <dbReference type="PROSITE" id="PS50894"/>
    </source>
</evidence>
<evidence type="ECO:0000256" key="8">
    <source>
        <dbReference type="ARBA" id="ARBA00022777"/>
    </source>
</evidence>
<dbReference type="Gene3D" id="1.20.120.160">
    <property type="entry name" value="HPT domain"/>
    <property type="match status" value="1"/>
</dbReference>
<dbReference type="SUPFAM" id="SSF47384">
    <property type="entry name" value="Homodimeric domain of signal transducing histidine kinase"/>
    <property type="match status" value="1"/>
</dbReference>
<dbReference type="SUPFAM" id="SSF55874">
    <property type="entry name" value="ATPase domain of HSP90 chaperone/DNA topoisomerase II/histidine kinase"/>
    <property type="match status" value="1"/>
</dbReference>
<evidence type="ECO:0000313" key="17">
    <source>
        <dbReference type="EMBL" id="ODS34519.1"/>
    </source>
</evidence>
<protein>
    <recommendedName>
        <fullName evidence="3">Chemotaxis protein CheA</fullName>
        <ecNumber evidence="2">2.7.13.3</ecNumber>
    </recommendedName>
</protein>
<evidence type="ECO:0000256" key="11">
    <source>
        <dbReference type="ARBA" id="ARBA00035100"/>
    </source>
</evidence>
<dbReference type="PROSITE" id="PS50109">
    <property type="entry name" value="HIS_KIN"/>
    <property type="match status" value="1"/>
</dbReference>
<dbReference type="SMART" id="SM00073">
    <property type="entry name" value="HPT"/>
    <property type="match status" value="1"/>
</dbReference>
<evidence type="ECO:0000313" key="18">
    <source>
        <dbReference type="Proteomes" id="UP000094056"/>
    </source>
</evidence>
<dbReference type="InterPro" id="IPR036641">
    <property type="entry name" value="HPT_dom_sf"/>
</dbReference>
<dbReference type="InterPro" id="IPR005467">
    <property type="entry name" value="His_kinase_dom"/>
</dbReference>
<keyword evidence="6 17" id="KW-0808">Transferase</keyword>
<evidence type="ECO:0000256" key="13">
    <source>
        <dbReference type="SAM" id="MobiDB-lite"/>
    </source>
</evidence>
<feature type="domain" description="Histidine kinase" evidence="14">
    <location>
        <begin position="201"/>
        <end position="423"/>
    </location>
</feature>
<evidence type="ECO:0000256" key="1">
    <source>
        <dbReference type="ARBA" id="ARBA00000085"/>
    </source>
</evidence>
<proteinExistence type="predicted"/>
<dbReference type="SMART" id="SM00260">
    <property type="entry name" value="CheW"/>
    <property type="match status" value="1"/>
</dbReference>
<dbReference type="GO" id="GO:0005737">
    <property type="term" value="C:cytoplasm"/>
    <property type="evidence" value="ECO:0007669"/>
    <property type="project" value="InterPro"/>
</dbReference>
<dbReference type="SMART" id="SM00387">
    <property type="entry name" value="HATPase_c"/>
    <property type="match status" value="1"/>
</dbReference>
<dbReference type="Gene3D" id="3.30.565.10">
    <property type="entry name" value="Histidine kinase-like ATPase, C-terminal domain"/>
    <property type="match status" value="1"/>
</dbReference>
<dbReference type="InterPro" id="IPR003594">
    <property type="entry name" value="HATPase_dom"/>
</dbReference>
<name>A0A1E3XFZ4_9BACT</name>
<dbReference type="Proteomes" id="UP000094056">
    <property type="component" value="Unassembled WGS sequence"/>
</dbReference>
<dbReference type="PANTHER" id="PTHR43395">
    <property type="entry name" value="SENSOR HISTIDINE KINASE CHEA"/>
    <property type="match status" value="1"/>
</dbReference>
<gene>
    <name evidence="17" type="primary">cheA_2</name>
    <name evidence="17" type="ORF">SCARUB_00396</name>
</gene>
<dbReference type="GO" id="GO:0006935">
    <property type="term" value="P:chemotaxis"/>
    <property type="evidence" value="ECO:0007669"/>
    <property type="project" value="UniProtKB-KW"/>
</dbReference>
<keyword evidence="9" id="KW-0067">ATP-binding</keyword>
<dbReference type="SUPFAM" id="SSF47226">
    <property type="entry name" value="Histidine-containing phosphotransfer domain, HPT domain"/>
    <property type="match status" value="1"/>
</dbReference>
<dbReference type="InterPro" id="IPR051315">
    <property type="entry name" value="Bact_Chemotaxis_CheA"/>
</dbReference>
<comment type="function">
    <text evidence="11">Involved in the transmission of sensory signals from the chemoreceptors to the flagellar motors. CheA is autophosphorylated; it can transfer its phosphate group to either CheB or CheY.</text>
</comment>
<dbReference type="InterPro" id="IPR004358">
    <property type="entry name" value="Sig_transdc_His_kin-like_C"/>
</dbReference>
<dbReference type="Pfam" id="PF02518">
    <property type="entry name" value="HATPase_c"/>
    <property type="match status" value="1"/>
</dbReference>
<dbReference type="FunFam" id="3.30.565.10:FF:000016">
    <property type="entry name" value="Chemotaxis protein CheA, putative"/>
    <property type="match status" value="1"/>
</dbReference>
<dbReference type="SMART" id="SM01231">
    <property type="entry name" value="H-kinase_dim"/>
    <property type="match status" value="1"/>
</dbReference>
<evidence type="ECO:0000256" key="12">
    <source>
        <dbReference type="PROSITE-ProRule" id="PRU00110"/>
    </source>
</evidence>
<keyword evidence="5 12" id="KW-0597">Phosphoprotein</keyword>
<reference evidence="17 18" key="1">
    <citation type="submission" date="2016-07" db="EMBL/GenBank/DDBJ databases">
        <title>Draft genome of Scalindua rubra, obtained from a brine-seawater interface in the Red Sea, sheds light on salt adaptation in anammox bacteria.</title>
        <authorList>
            <person name="Speth D.R."/>
            <person name="Lagkouvardos I."/>
            <person name="Wang Y."/>
            <person name="Qian P.-Y."/>
            <person name="Dutilh B.E."/>
            <person name="Jetten M.S."/>
        </authorList>
    </citation>
    <scope>NUCLEOTIDE SEQUENCE [LARGE SCALE GENOMIC DNA]</scope>
    <source>
        <strain evidence="17">BSI-1</strain>
    </source>
</reference>
<organism evidence="17 18">
    <name type="scientific">Candidatus Scalindua rubra</name>
    <dbReference type="NCBI Taxonomy" id="1872076"/>
    <lineage>
        <taxon>Bacteria</taxon>
        <taxon>Pseudomonadati</taxon>
        <taxon>Planctomycetota</taxon>
        <taxon>Candidatus Brocadiia</taxon>
        <taxon>Candidatus Brocadiales</taxon>
        <taxon>Candidatus Scalinduaceae</taxon>
        <taxon>Candidatus Scalindua</taxon>
    </lineage>
</organism>
<dbReference type="EC" id="2.7.13.3" evidence="2"/>
<evidence type="ECO:0000256" key="4">
    <source>
        <dbReference type="ARBA" id="ARBA00022500"/>
    </source>
</evidence>
<dbReference type="InterPro" id="IPR037006">
    <property type="entry name" value="CheA-like_homodim_sf"/>
</dbReference>
<feature type="modified residue" description="Phosphohistidine" evidence="12">
    <location>
        <position position="49"/>
    </location>
</feature>
<dbReference type="CDD" id="cd00088">
    <property type="entry name" value="HPT"/>
    <property type="match status" value="1"/>
</dbReference>
<dbReference type="InterPro" id="IPR036890">
    <property type="entry name" value="HATPase_C_sf"/>
</dbReference>
<feature type="region of interest" description="Disordered" evidence="13">
    <location>
        <begin position="131"/>
        <end position="151"/>
    </location>
</feature>
<dbReference type="GO" id="GO:0005524">
    <property type="term" value="F:ATP binding"/>
    <property type="evidence" value="ECO:0007669"/>
    <property type="project" value="UniProtKB-KW"/>
</dbReference>
<feature type="domain" description="CheW-like" evidence="15">
    <location>
        <begin position="425"/>
        <end position="613"/>
    </location>
</feature>
<keyword evidence="8 17" id="KW-0418">Kinase</keyword>
<feature type="compositionally biased region" description="Basic and acidic residues" evidence="13">
    <location>
        <begin position="131"/>
        <end position="144"/>
    </location>
</feature>
<evidence type="ECO:0000256" key="9">
    <source>
        <dbReference type="ARBA" id="ARBA00022840"/>
    </source>
</evidence>
<sequence>MAQNDLTKYKDSYLSEAKEHVASMNNSLLKLEKKPQKAEHVSAIFREVHTLKSMAATMNYNKTAMLCHAIEDVLDAVKKKKIKPESCFDTLFKCFDTLELSLKEISNNREELDTVTLVEKLRALSTIDEGRRAKDEGRGTREEATEGSGLPSSVVEKIQSIEVKVEKLDLLMNLTEELLINRMRFDRIKEDIPHPELKAAVDTLGRLVTDIQYNVMQARMVPVSFLFNRFPRLIRDLAKSQKKDVNLEVRGTDIELDRGVIDEPGDSLVHLIKNAVDHGLETPDVRTRIGKPPQGTIRLTARRTKGYVVIEVSDDGAGLDIGDIKNTAIKRGVISASATEEEIINSIFSGVSTTKQVTQVSGRGFGVNIVKEKIESIGGSIKVVTAESAKESKERKGLSGLSGDFADLATAGTKFIIEIPLTLAIIKSLFVKAAGRLYAIPVVNVTRLVTVNNKDIKGMLNYEAIILNEEDIPITRLDMLFGLPVRQADASSGLENGGRISNPTNPLNPPSRPAKPFGRVKKGENPPASPFGKGGKGGLLASRHEKQPIVIVRKGEEILGLAVDSFMSTQEIVIKPLNKLVKENKYFAGFTIIGSGEVVLILDVTNLMLTERRRICQNNPH</sequence>
<feature type="region of interest" description="Disordered" evidence="13">
    <location>
        <begin position="492"/>
        <end position="537"/>
    </location>
</feature>
<evidence type="ECO:0000256" key="5">
    <source>
        <dbReference type="ARBA" id="ARBA00022553"/>
    </source>
</evidence>
<dbReference type="PROSITE" id="PS50894">
    <property type="entry name" value="HPT"/>
    <property type="match status" value="1"/>
</dbReference>
<keyword evidence="7" id="KW-0547">Nucleotide-binding</keyword>
<dbReference type="InterPro" id="IPR002545">
    <property type="entry name" value="CheW-lke_dom"/>
</dbReference>
<feature type="domain" description="HPt" evidence="16">
    <location>
        <begin position="2"/>
        <end position="115"/>
    </location>
</feature>
<evidence type="ECO:0000256" key="6">
    <source>
        <dbReference type="ARBA" id="ARBA00022679"/>
    </source>
</evidence>
<dbReference type="SUPFAM" id="SSF50341">
    <property type="entry name" value="CheW-like"/>
    <property type="match status" value="2"/>
</dbReference>
<dbReference type="InterPro" id="IPR004105">
    <property type="entry name" value="CheA-like_dim"/>
</dbReference>